<proteinExistence type="predicted"/>
<sequence length="279" mass="33398">MEFHPSESLSQLQKIDTEMLRDIVDIFDKHDIRYFLIAGSLLGAVRHKGFIPWDDDLDIGVPRPDYEKFMDHKDEWLTDHYMAKNFQSDSNYKYYITRVYDKRVKVRELRGRDTAATFASLDLFPIDGTPNNILLRKLFINKVLFYRMLASLANFNNIDQHRSRGHLEKKFISIMGFFNTEKWLNKNKIYNHIDKLLRRQNYADSLYVGSLMGAYRKKEIFDKSFIGSRSQYRFADFNVYGPENYDGYLKHMYGNYMELPTIEQIKEKQHFEIIMEKRK</sequence>
<dbReference type="AlphaFoldDB" id="A0A7S6VFI2"/>
<name>A0A7S6VFI2_LEUME</name>
<dbReference type="GO" id="GO:0009100">
    <property type="term" value="P:glycoprotein metabolic process"/>
    <property type="evidence" value="ECO:0007669"/>
    <property type="project" value="UniProtKB-ARBA"/>
</dbReference>
<feature type="domain" description="LicD/FKTN/FKRP nucleotidyltransferase" evidence="1">
    <location>
        <begin position="29"/>
        <end position="254"/>
    </location>
</feature>
<reference evidence="2" key="1">
    <citation type="journal article" date="2020" name="FEMS Microbiol. Lett.">
        <title>Screening for texturing Leuconostoc and genomics behind polysaccharide production.</title>
        <authorList>
            <person name="Poulsen V.K."/>
            <person name="Koza A."/>
            <person name="Al-Nakeeb K."/>
            <person name="Oeregaard G."/>
        </authorList>
    </citation>
    <scope>NUCLEOTIDE SEQUENCE</scope>
    <source>
        <strain evidence="2">Ln5</strain>
    </source>
</reference>
<evidence type="ECO:0000313" key="2">
    <source>
        <dbReference type="EMBL" id="QOW37873.1"/>
    </source>
</evidence>
<organism evidence="2">
    <name type="scientific">Leuconostoc mesenteroides</name>
    <dbReference type="NCBI Taxonomy" id="1245"/>
    <lineage>
        <taxon>Bacteria</taxon>
        <taxon>Bacillati</taxon>
        <taxon>Bacillota</taxon>
        <taxon>Bacilli</taxon>
        <taxon>Lactobacillales</taxon>
        <taxon>Lactobacillaceae</taxon>
        <taxon>Leuconostoc</taxon>
    </lineage>
</organism>
<protein>
    <submittedName>
        <fullName evidence="2">LicD family protein</fullName>
    </submittedName>
</protein>
<dbReference type="Pfam" id="PF04991">
    <property type="entry name" value="LicD"/>
    <property type="match status" value="1"/>
</dbReference>
<dbReference type="PANTHER" id="PTHR43404:SF2">
    <property type="entry name" value="LIPOPOLYSACCHARIDE CHOLINEPHOSPHOTRANSFERASE LICD"/>
    <property type="match status" value="1"/>
</dbReference>
<dbReference type="InterPro" id="IPR007074">
    <property type="entry name" value="LicD/FKTN/FKRP_NTP_transf"/>
</dbReference>
<dbReference type="InterPro" id="IPR052942">
    <property type="entry name" value="LPS_cholinephosphotransferase"/>
</dbReference>
<dbReference type="PANTHER" id="PTHR43404">
    <property type="entry name" value="LIPOPOLYSACCHARIDE CHOLINEPHOSPHOTRANSFERASE LICD"/>
    <property type="match status" value="1"/>
</dbReference>
<accession>A0A7S6VFI2</accession>
<evidence type="ECO:0000259" key="1">
    <source>
        <dbReference type="Pfam" id="PF04991"/>
    </source>
</evidence>
<dbReference type="EMBL" id="MT799687">
    <property type="protein sequence ID" value="QOW37873.1"/>
    <property type="molecule type" value="Genomic_DNA"/>
</dbReference>